<dbReference type="Pfam" id="PF09733">
    <property type="entry name" value="VEFS-Box"/>
    <property type="match status" value="1"/>
</dbReference>
<reference evidence="9" key="1">
    <citation type="submission" date="2016-05" db="EMBL/GenBank/DDBJ databases">
        <authorList>
            <person name="Lavstsen T."/>
            <person name="Jespersen J.S."/>
        </authorList>
    </citation>
    <scope>NUCLEOTIDE SEQUENCE</scope>
    <source>
        <tissue evidence="9">Brain</tissue>
    </source>
</reference>
<keyword evidence="3" id="KW-0863">Zinc-finger</keyword>
<protein>
    <submittedName>
        <fullName evidence="9">Family with sequence similarity 177, member A1</fullName>
    </submittedName>
</protein>
<dbReference type="GO" id="GO:0016586">
    <property type="term" value="C:RSC-type complex"/>
    <property type="evidence" value="ECO:0007669"/>
    <property type="project" value="TreeGrafter"/>
</dbReference>
<evidence type="ECO:0000256" key="4">
    <source>
        <dbReference type="ARBA" id="ARBA00022833"/>
    </source>
</evidence>
<comment type="similarity">
    <text evidence="1">Belongs to the VEFS (VRN2-EMF2-FIS2-SU(Z)12) family.</text>
</comment>
<evidence type="ECO:0000256" key="6">
    <source>
        <dbReference type="ARBA" id="ARBA00023163"/>
    </source>
</evidence>
<dbReference type="GO" id="GO:0035098">
    <property type="term" value="C:ESC/E(Z) complex"/>
    <property type="evidence" value="ECO:0007669"/>
    <property type="project" value="TreeGrafter"/>
</dbReference>
<feature type="compositionally biased region" description="Basic and acidic residues" evidence="7">
    <location>
        <begin position="102"/>
        <end position="120"/>
    </location>
</feature>
<evidence type="ECO:0000256" key="3">
    <source>
        <dbReference type="ARBA" id="ARBA00022771"/>
    </source>
</evidence>
<gene>
    <name evidence="9" type="primary">FAM177A1</name>
</gene>
<dbReference type="CDD" id="cd21551">
    <property type="entry name" value="VEFS-box_SUZ12"/>
    <property type="match status" value="1"/>
</dbReference>
<dbReference type="InterPro" id="IPR019135">
    <property type="entry name" value="Polycomb_protein_VEFS-Box"/>
</dbReference>
<evidence type="ECO:0000256" key="5">
    <source>
        <dbReference type="ARBA" id="ARBA00023015"/>
    </source>
</evidence>
<dbReference type="GO" id="GO:0008270">
    <property type="term" value="F:zinc ion binding"/>
    <property type="evidence" value="ECO:0007669"/>
    <property type="project" value="UniProtKB-KW"/>
</dbReference>
<dbReference type="GO" id="GO:0031490">
    <property type="term" value="F:chromatin DNA binding"/>
    <property type="evidence" value="ECO:0007669"/>
    <property type="project" value="TreeGrafter"/>
</dbReference>
<feature type="domain" description="Polycomb protein VEFS-Box" evidence="8">
    <location>
        <begin position="2"/>
        <end position="78"/>
    </location>
</feature>
<evidence type="ECO:0000256" key="1">
    <source>
        <dbReference type="ARBA" id="ARBA00007416"/>
    </source>
</evidence>
<evidence type="ECO:0000259" key="8">
    <source>
        <dbReference type="Pfam" id="PF09733"/>
    </source>
</evidence>
<feature type="region of interest" description="Disordered" evidence="7">
    <location>
        <begin position="89"/>
        <end position="165"/>
    </location>
</feature>
<dbReference type="PANTHER" id="PTHR22597">
    <property type="entry name" value="POLYCOMB GROUP PROTEIN"/>
    <property type="match status" value="1"/>
</dbReference>
<proteinExistence type="inferred from homology"/>
<keyword evidence="4" id="KW-0862">Zinc</keyword>
<evidence type="ECO:0000256" key="2">
    <source>
        <dbReference type="ARBA" id="ARBA00022723"/>
    </source>
</evidence>
<evidence type="ECO:0000256" key="7">
    <source>
        <dbReference type="SAM" id="MobiDB-lite"/>
    </source>
</evidence>
<name>A0A1A8RF38_9TELE</name>
<keyword evidence="6" id="KW-0804">Transcription</keyword>
<feature type="non-terminal residue" evidence="9">
    <location>
        <position position="1"/>
    </location>
</feature>
<keyword evidence="5" id="KW-0805">Transcription regulation</keyword>
<dbReference type="AlphaFoldDB" id="A0A1A8RF38"/>
<sequence length="165" mass="18633">AKQIEEFTDVNEGEKEIMKLWNLHVMKHGFIADNQMNEACLLFAENNAAAIVEQNLQRNFLLHLISMHDFNLIGTRTIDKAMARLLQRQAAKRDEEEEEEENRLAEEADRAFAIQRRGEQENSAAAVKEQPESSGASFVNVSFEVEPEPSVGSQDPNRVPSPLPS</sequence>
<reference evidence="9" key="2">
    <citation type="submission" date="2016-06" db="EMBL/GenBank/DDBJ databases">
        <title>The genome of a short-lived fish provides insights into sex chromosome evolution and the genetic control of aging.</title>
        <authorList>
            <person name="Reichwald K."/>
            <person name="Felder M."/>
            <person name="Petzold A."/>
            <person name="Koch P."/>
            <person name="Groth M."/>
            <person name="Platzer M."/>
        </authorList>
    </citation>
    <scope>NUCLEOTIDE SEQUENCE</scope>
    <source>
        <tissue evidence="9">Brain</tissue>
    </source>
</reference>
<keyword evidence="2" id="KW-0479">Metal-binding</keyword>
<dbReference type="PANTHER" id="PTHR22597:SF0">
    <property type="entry name" value="POLYCOMB PROTEIN SUZ12"/>
    <property type="match status" value="1"/>
</dbReference>
<organism evidence="9">
    <name type="scientific">Nothobranchius rachovii</name>
    <name type="common">bluefin notho</name>
    <dbReference type="NCBI Taxonomy" id="451742"/>
    <lineage>
        <taxon>Eukaryota</taxon>
        <taxon>Metazoa</taxon>
        <taxon>Chordata</taxon>
        <taxon>Craniata</taxon>
        <taxon>Vertebrata</taxon>
        <taxon>Euteleostomi</taxon>
        <taxon>Actinopterygii</taxon>
        <taxon>Neopterygii</taxon>
        <taxon>Teleostei</taxon>
        <taxon>Neoteleostei</taxon>
        <taxon>Acanthomorphata</taxon>
        <taxon>Ovalentaria</taxon>
        <taxon>Atherinomorphae</taxon>
        <taxon>Cyprinodontiformes</taxon>
        <taxon>Nothobranchiidae</taxon>
        <taxon>Nothobranchius</taxon>
    </lineage>
</organism>
<accession>A0A1A8RF38</accession>
<dbReference type="EMBL" id="HAEI01008049">
    <property type="protein sequence ID" value="SBS03993.1"/>
    <property type="molecule type" value="Transcribed_RNA"/>
</dbReference>
<evidence type="ECO:0000313" key="9">
    <source>
        <dbReference type="EMBL" id="SBS03993.1"/>
    </source>
</evidence>